<gene>
    <name evidence="2" type="primary">Srst</name>
    <name evidence="2" type="ORF">L345_05771</name>
</gene>
<proteinExistence type="predicted"/>
<evidence type="ECO:0000313" key="2">
    <source>
        <dbReference type="EMBL" id="ETE68455.1"/>
    </source>
</evidence>
<evidence type="ECO:0000256" key="1">
    <source>
        <dbReference type="SAM" id="MobiDB-lite"/>
    </source>
</evidence>
<dbReference type="EMBL" id="AZIM01001015">
    <property type="protein sequence ID" value="ETE68455.1"/>
    <property type="molecule type" value="Genomic_DNA"/>
</dbReference>
<protein>
    <submittedName>
        <fullName evidence="2">Octapeptide-repeat protein T2</fullName>
    </submittedName>
</protein>
<dbReference type="Proteomes" id="UP000018936">
    <property type="component" value="Unassembled WGS sequence"/>
</dbReference>
<feature type="non-terminal residue" evidence="2">
    <location>
        <position position="1"/>
    </location>
</feature>
<evidence type="ECO:0000313" key="3">
    <source>
        <dbReference type="Proteomes" id="UP000018936"/>
    </source>
</evidence>
<organism evidence="2 3">
    <name type="scientific">Ophiophagus hannah</name>
    <name type="common">King cobra</name>
    <name type="synonym">Naja hannah</name>
    <dbReference type="NCBI Taxonomy" id="8665"/>
    <lineage>
        <taxon>Eukaryota</taxon>
        <taxon>Metazoa</taxon>
        <taxon>Chordata</taxon>
        <taxon>Craniata</taxon>
        <taxon>Vertebrata</taxon>
        <taxon>Euteleostomi</taxon>
        <taxon>Lepidosauria</taxon>
        <taxon>Squamata</taxon>
        <taxon>Bifurcata</taxon>
        <taxon>Unidentata</taxon>
        <taxon>Episquamata</taxon>
        <taxon>Toxicofera</taxon>
        <taxon>Serpentes</taxon>
        <taxon>Colubroidea</taxon>
        <taxon>Elapidae</taxon>
        <taxon>Elapinae</taxon>
        <taxon>Ophiophagus</taxon>
    </lineage>
</organism>
<comment type="caution">
    <text evidence="2">The sequence shown here is derived from an EMBL/GenBank/DDBJ whole genome shotgun (WGS) entry which is preliminary data.</text>
</comment>
<dbReference type="AlphaFoldDB" id="V8P2C3"/>
<feature type="compositionally biased region" description="Basic and acidic residues" evidence="1">
    <location>
        <begin position="11"/>
        <end position="81"/>
    </location>
</feature>
<keyword evidence="3" id="KW-1185">Reference proteome</keyword>
<sequence length="249" mass="27645">MHSVLGCSNGKRKEGGKEEGRKAVRRREGGIKACRKESMKAGRQAGKKEGKKEGRGRLREGGMEEGRKEGGREGRKEGRKEGKGRRALRSLQDVGSFPGSFIMWTCGLQLPEFWELKSTRLNLAKVEKSCFKGILGTISQVTLPPPPKKTHRSFPPSGMHILATQRSLREAESSRSLKYVDFSYERNERRDEERSQLVLTGFGELVAEILSSSENQQVPPLTGPTPISSLPSESQLIGWAFFGCPAQEN</sequence>
<reference evidence="2 3" key="1">
    <citation type="journal article" date="2013" name="Proc. Natl. Acad. Sci. U.S.A.">
        <title>The king cobra genome reveals dynamic gene evolution and adaptation in the snake venom system.</title>
        <authorList>
            <person name="Vonk F.J."/>
            <person name="Casewell N.R."/>
            <person name="Henkel C.V."/>
            <person name="Heimberg A.M."/>
            <person name="Jansen H.J."/>
            <person name="McCleary R.J."/>
            <person name="Kerkkamp H.M."/>
            <person name="Vos R.A."/>
            <person name="Guerreiro I."/>
            <person name="Calvete J.J."/>
            <person name="Wuster W."/>
            <person name="Woods A.E."/>
            <person name="Logan J.M."/>
            <person name="Harrison R.A."/>
            <person name="Castoe T.A."/>
            <person name="de Koning A.P."/>
            <person name="Pollock D.D."/>
            <person name="Yandell M."/>
            <person name="Calderon D."/>
            <person name="Renjifo C."/>
            <person name="Currier R.B."/>
            <person name="Salgado D."/>
            <person name="Pla D."/>
            <person name="Sanz L."/>
            <person name="Hyder A.S."/>
            <person name="Ribeiro J.M."/>
            <person name="Arntzen J.W."/>
            <person name="van den Thillart G.E."/>
            <person name="Boetzer M."/>
            <person name="Pirovano W."/>
            <person name="Dirks R.P."/>
            <person name="Spaink H.P."/>
            <person name="Duboule D."/>
            <person name="McGlinn E."/>
            <person name="Kini R.M."/>
            <person name="Richardson M.K."/>
        </authorList>
    </citation>
    <scope>NUCLEOTIDE SEQUENCE</scope>
    <source>
        <tissue evidence="2">Blood</tissue>
    </source>
</reference>
<accession>V8P2C3</accession>
<name>V8P2C3_OPHHA</name>
<feature type="region of interest" description="Disordered" evidence="1">
    <location>
        <begin position="1"/>
        <end position="87"/>
    </location>
</feature>